<dbReference type="PRINTS" id="PR00463">
    <property type="entry name" value="EP450I"/>
</dbReference>
<dbReference type="EMBL" id="BIFQ01000001">
    <property type="protein sequence ID" value="GCE03271.1"/>
    <property type="molecule type" value="Genomic_DNA"/>
</dbReference>
<dbReference type="GO" id="GO:0005506">
    <property type="term" value="F:iron ion binding"/>
    <property type="evidence" value="ECO:0007669"/>
    <property type="project" value="InterPro"/>
</dbReference>
<accession>A0A401Z8T2</accession>
<dbReference type="AlphaFoldDB" id="A0A401Z8T2"/>
<dbReference type="InterPro" id="IPR036396">
    <property type="entry name" value="Cyt_P450_sf"/>
</dbReference>
<dbReference type="PRINTS" id="PR00385">
    <property type="entry name" value="P450"/>
</dbReference>
<dbReference type="InterPro" id="IPR002401">
    <property type="entry name" value="Cyt_P450_E_grp-I"/>
</dbReference>
<dbReference type="Proteomes" id="UP000287224">
    <property type="component" value="Unassembled WGS sequence"/>
</dbReference>
<dbReference type="Pfam" id="PF00067">
    <property type="entry name" value="p450"/>
    <property type="match status" value="1"/>
</dbReference>
<sequence length="456" mass="51641">MVTAIKDAPGAKSIPEIPEPPLVGSMFKHNADRLTLYQRVAREYGDIGLMHYGPFRLVQLNSPDLVRSLLVEHTADFDKGDGMHKAFHPIIGNGLFISEGELHRKQRKLMAPSFQPRHIVSYADDMVRYSEQIQRTWHDGQVVDIGHEMTQLTMSIVGKVLFDAEVFTEADELGSAMSTVLSFVNYSLSNLFPIPITWPVPRSNKARQALAVLDRRINQMIADRRASDSEKNDFLSVLLRAREDGSGMDDKQLRDESLTLFGAGHETTATALTWTWYLLAQHPEIFAKVQREVDTVLQGRTATYADLAQLPYSLQVFKEAMRLYPPAYAVSRVALRDCDLNGYPIKKQDLVLAAIYAIHRRPEYFSNPDVFDPERFTPEREKQLPRYAYMPFGAGPRICIGNHFALMEGHLLLANLAQHVSFELIPGQHIVPDPNKTITIRPHDPIKMVVKRRSGK</sequence>
<keyword evidence="6 8" id="KW-0503">Monooxygenase</keyword>
<dbReference type="GO" id="GO:0004497">
    <property type="term" value="F:monooxygenase activity"/>
    <property type="evidence" value="ECO:0007669"/>
    <property type="project" value="UniProtKB-KW"/>
</dbReference>
<dbReference type="CDD" id="cd20620">
    <property type="entry name" value="CYP132-like"/>
    <property type="match status" value="1"/>
</dbReference>
<dbReference type="PROSITE" id="PS00086">
    <property type="entry name" value="CYTOCHROME_P450"/>
    <property type="match status" value="1"/>
</dbReference>
<evidence type="ECO:0000256" key="4">
    <source>
        <dbReference type="ARBA" id="ARBA00023002"/>
    </source>
</evidence>
<comment type="similarity">
    <text evidence="1 8">Belongs to the cytochrome P450 family.</text>
</comment>
<evidence type="ECO:0000256" key="7">
    <source>
        <dbReference type="PIRSR" id="PIRSR602401-1"/>
    </source>
</evidence>
<dbReference type="GO" id="GO:0016705">
    <property type="term" value="F:oxidoreductase activity, acting on paired donors, with incorporation or reduction of molecular oxygen"/>
    <property type="evidence" value="ECO:0007669"/>
    <property type="project" value="InterPro"/>
</dbReference>
<keyword evidence="2 7" id="KW-0349">Heme</keyword>
<evidence type="ECO:0000313" key="10">
    <source>
        <dbReference type="Proteomes" id="UP000287224"/>
    </source>
</evidence>
<dbReference type="InterPro" id="IPR017972">
    <property type="entry name" value="Cyt_P450_CS"/>
</dbReference>
<dbReference type="InterPro" id="IPR050196">
    <property type="entry name" value="Cytochrome_P450_Monoox"/>
</dbReference>
<evidence type="ECO:0000256" key="8">
    <source>
        <dbReference type="RuleBase" id="RU000461"/>
    </source>
</evidence>
<keyword evidence="10" id="KW-1185">Reference proteome</keyword>
<proteinExistence type="inferred from homology"/>
<keyword evidence="5 7" id="KW-0408">Iron</keyword>
<keyword evidence="4 8" id="KW-0560">Oxidoreductase</keyword>
<dbReference type="PANTHER" id="PTHR24291:SF50">
    <property type="entry name" value="BIFUNCTIONAL ALBAFLAVENONE MONOOXYGENASE_TERPENE SYNTHASE"/>
    <property type="match status" value="1"/>
</dbReference>
<evidence type="ECO:0000256" key="1">
    <source>
        <dbReference type="ARBA" id="ARBA00010617"/>
    </source>
</evidence>
<dbReference type="OrthoDB" id="140159at2"/>
<dbReference type="PANTHER" id="PTHR24291">
    <property type="entry name" value="CYTOCHROME P450 FAMILY 4"/>
    <property type="match status" value="1"/>
</dbReference>
<evidence type="ECO:0000256" key="6">
    <source>
        <dbReference type="ARBA" id="ARBA00023033"/>
    </source>
</evidence>
<reference evidence="10" key="1">
    <citation type="submission" date="2018-12" db="EMBL/GenBank/DDBJ databases">
        <title>Tengunoibacter tsumagoiensis gen. nov., sp. nov., Dictyobacter kobayashii sp. nov., D. alpinus sp. nov., and D. joshuensis sp. nov. and description of Dictyobacteraceae fam. nov. within the order Ktedonobacterales isolated from Tengu-no-mugimeshi.</title>
        <authorList>
            <person name="Wang C.M."/>
            <person name="Zheng Y."/>
            <person name="Sakai Y."/>
            <person name="Toyoda A."/>
            <person name="Minakuchi Y."/>
            <person name="Abe K."/>
            <person name="Yokota A."/>
            <person name="Yabe S."/>
        </authorList>
    </citation>
    <scope>NUCLEOTIDE SEQUENCE [LARGE SCALE GENOMIC DNA]</scope>
    <source>
        <strain evidence="10">S-27</strain>
    </source>
</reference>
<evidence type="ECO:0000313" key="9">
    <source>
        <dbReference type="EMBL" id="GCE03271.1"/>
    </source>
</evidence>
<evidence type="ECO:0000256" key="3">
    <source>
        <dbReference type="ARBA" id="ARBA00022723"/>
    </source>
</evidence>
<dbReference type="InterPro" id="IPR001128">
    <property type="entry name" value="Cyt_P450"/>
</dbReference>
<dbReference type="SUPFAM" id="SSF48264">
    <property type="entry name" value="Cytochrome P450"/>
    <property type="match status" value="1"/>
</dbReference>
<comment type="cofactor">
    <cofactor evidence="7">
        <name>heme</name>
        <dbReference type="ChEBI" id="CHEBI:30413"/>
    </cofactor>
</comment>
<dbReference type="GO" id="GO:0020037">
    <property type="term" value="F:heme binding"/>
    <property type="evidence" value="ECO:0007669"/>
    <property type="project" value="InterPro"/>
</dbReference>
<dbReference type="Gene3D" id="1.10.630.10">
    <property type="entry name" value="Cytochrome P450"/>
    <property type="match status" value="1"/>
</dbReference>
<gene>
    <name evidence="9" type="ORF">KDAU_06000</name>
</gene>
<comment type="caution">
    <text evidence="9">The sequence shown here is derived from an EMBL/GenBank/DDBJ whole genome shotgun (WGS) entry which is preliminary data.</text>
</comment>
<protein>
    <submittedName>
        <fullName evidence="9">Cytochrome P450</fullName>
    </submittedName>
</protein>
<organism evidence="9 10">
    <name type="scientific">Dictyobacter aurantiacus</name>
    <dbReference type="NCBI Taxonomy" id="1936993"/>
    <lineage>
        <taxon>Bacteria</taxon>
        <taxon>Bacillati</taxon>
        <taxon>Chloroflexota</taxon>
        <taxon>Ktedonobacteria</taxon>
        <taxon>Ktedonobacterales</taxon>
        <taxon>Dictyobacteraceae</taxon>
        <taxon>Dictyobacter</taxon>
    </lineage>
</organism>
<evidence type="ECO:0000256" key="5">
    <source>
        <dbReference type="ARBA" id="ARBA00023004"/>
    </source>
</evidence>
<feature type="binding site" description="axial binding residue" evidence="7">
    <location>
        <position position="399"/>
    </location>
    <ligand>
        <name>heme</name>
        <dbReference type="ChEBI" id="CHEBI:30413"/>
    </ligand>
    <ligandPart>
        <name>Fe</name>
        <dbReference type="ChEBI" id="CHEBI:18248"/>
    </ligandPart>
</feature>
<evidence type="ECO:0000256" key="2">
    <source>
        <dbReference type="ARBA" id="ARBA00022617"/>
    </source>
</evidence>
<dbReference type="RefSeq" id="WP_160145603.1">
    <property type="nucleotide sequence ID" value="NZ_BIFQ01000001.1"/>
</dbReference>
<keyword evidence="3 7" id="KW-0479">Metal-binding</keyword>
<name>A0A401Z8T2_9CHLR</name>